<accession>A0A372NXP0</accession>
<dbReference type="GO" id="GO:0003700">
    <property type="term" value="F:DNA-binding transcription factor activity"/>
    <property type="evidence" value="ECO:0007669"/>
    <property type="project" value="InterPro"/>
</dbReference>
<dbReference type="PROSITE" id="PS01124">
    <property type="entry name" value="HTH_ARAC_FAMILY_2"/>
    <property type="match status" value="1"/>
</dbReference>
<evidence type="ECO:0000313" key="5">
    <source>
        <dbReference type="EMBL" id="RFZ94287.1"/>
    </source>
</evidence>
<evidence type="ECO:0000313" key="6">
    <source>
        <dbReference type="Proteomes" id="UP000264217"/>
    </source>
</evidence>
<dbReference type="RefSeq" id="WP_117389852.1">
    <property type="nucleotide sequence ID" value="NZ_QWDC01000001.1"/>
</dbReference>
<gene>
    <name evidence="5" type="ORF">D0C36_01650</name>
</gene>
<feature type="domain" description="HTH araC/xylS-type" evidence="4">
    <location>
        <begin position="96"/>
        <end position="175"/>
    </location>
</feature>
<reference evidence="5 6" key="1">
    <citation type="submission" date="2018-08" db="EMBL/GenBank/DDBJ databases">
        <title>Mucilaginibacter sp. MYSH2.</title>
        <authorList>
            <person name="Seo T."/>
        </authorList>
    </citation>
    <scope>NUCLEOTIDE SEQUENCE [LARGE SCALE GENOMIC DNA]</scope>
    <source>
        <strain evidence="5 6">MYSH2</strain>
    </source>
</reference>
<organism evidence="5 6">
    <name type="scientific">Mucilaginibacter conchicola</name>
    <dbReference type="NCBI Taxonomy" id="2303333"/>
    <lineage>
        <taxon>Bacteria</taxon>
        <taxon>Pseudomonadati</taxon>
        <taxon>Bacteroidota</taxon>
        <taxon>Sphingobacteriia</taxon>
        <taxon>Sphingobacteriales</taxon>
        <taxon>Sphingobacteriaceae</taxon>
        <taxon>Mucilaginibacter</taxon>
    </lineage>
</organism>
<keyword evidence="3" id="KW-0804">Transcription</keyword>
<keyword evidence="1" id="KW-0805">Transcription regulation</keyword>
<dbReference type="EMBL" id="QWDC01000001">
    <property type="protein sequence ID" value="RFZ94287.1"/>
    <property type="molecule type" value="Genomic_DNA"/>
</dbReference>
<dbReference type="PANTHER" id="PTHR43280:SF2">
    <property type="entry name" value="HTH-TYPE TRANSCRIPTIONAL REGULATOR EXSA"/>
    <property type="match status" value="1"/>
</dbReference>
<dbReference type="PANTHER" id="PTHR43280">
    <property type="entry name" value="ARAC-FAMILY TRANSCRIPTIONAL REGULATOR"/>
    <property type="match status" value="1"/>
</dbReference>
<evidence type="ECO:0000256" key="1">
    <source>
        <dbReference type="ARBA" id="ARBA00023015"/>
    </source>
</evidence>
<evidence type="ECO:0000256" key="3">
    <source>
        <dbReference type="ARBA" id="ARBA00023163"/>
    </source>
</evidence>
<dbReference type="PROSITE" id="PS00041">
    <property type="entry name" value="HTH_ARAC_FAMILY_1"/>
    <property type="match status" value="1"/>
</dbReference>
<dbReference type="OrthoDB" id="952277at2"/>
<keyword evidence="2" id="KW-0238">DNA-binding</keyword>
<dbReference type="Proteomes" id="UP000264217">
    <property type="component" value="Unassembled WGS sequence"/>
</dbReference>
<evidence type="ECO:0000259" key="4">
    <source>
        <dbReference type="PROSITE" id="PS01124"/>
    </source>
</evidence>
<protein>
    <submittedName>
        <fullName evidence="5">AraC family transcriptional regulator</fullName>
    </submittedName>
</protein>
<name>A0A372NXP0_9SPHI</name>
<proteinExistence type="predicted"/>
<dbReference type="Gene3D" id="3.30.70.100">
    <property type="match status" value="1"/>
</dbReference>
<dbReference type="InterPro" id="IPR018060">
    <property type="entry name" value="HTH_AraC"/>
</dbReference>
<sequence length="186" mass="21091">MKLFIKNMVCSRCKMVVKAELEKAGLTPLSVELGEVEIAEDTSLAALQTLGENLQHLGFEIIDDRKSRIIEQIKNTIISLIHHSDELLNVNLSNYLSAKLNLDYGYLSSLFSEVEGGTIEKYFIAQKIEKVKELMMYDELTLSQIANELGYSSVAHLSAQFKKQTGLTPSFYRTVKENKRRNIEDL</sequence>
<dbReference type="InterPro" id="IPR018062">
    <property type="entry name" value="HTH_AraC-typ_CS"/>
</dbReference>
<dbReference type="SUPFAM" id="SSF46689">
    <property type="entry name" value="Homeodomain-like"/>
    <property type="match status" value="1"/>
</dbReference>
<dbReference type="GO" id="GO:0043565">
    <property type="term" value="F:sequence-specific DNA binding"/>
    <property type="evidence" value="ECO:0007669"/>
    <property type="project" value="InterPro"/>
</dbReference>
<dbReference type="Pfam" id="PF12833">
    <property type="entry name" value="HTH_18"/>
    <property type="match status" value="1"/>
</dbReference>
<keyword evidence="6" id="KW-1185">Reference proteome</keyword>
<dbReference type="AlphaFoldDB" id="A0A372NXP0"/>
<dbReference type="InterPro" id="IPR009057">
    <property type="entry name" value="Homeodomain-like_sf"/>
</dbReference>
<dbReference type="SMART" id="SM00342">
    <property type="entry name" value="HTH_ARAC"/>
    <property type="match status" value="1"/>
</dbReference>
<dbReference type="Gene3D" id="1.10.10.60">
    <property type="entry name" value="Homeodomain-like"/>
    <property type="match status" value="1"/>
</dbReference>
<comment type="caution">
    <text evidence="5">The sequence shown here is derived from an EMBL/GenBank/DDBJ whole genome shotgun (WGS) entry which is preliminary data.</text>
</comment>
<evidence type="ECO:0000256" key="2">
    <source>
        <dbReference type="ARBA" id="ARBA00023125"/>
    </source>
</evidence>